<dbReference type="AlphaFoldDB" id="A0A2G5IDM7"/>
<evidence type="ECO:0000313" key="10">
    <source>
        <dbReference type="EMBL" id="PIB02879.1"/>
    </source>
</evidence>
<comment type="catalytic activity">
    <reaction evidence="1">
        <text>7,8-dihydroneopterin = 6-hydroxymethyl-7,8-dihydropterin + glycolaldehyde</text>
        <dbReference type="Rhea" id="RHEA:10540"/>
        <dbReference type="ChEBI" id="CHEBI:17001"/>
        <dbReference type="ChEBI" id="CHEBI:17071"/>
        <dbReference type="ChEBI" id="CHEBI:44841"/>
        <dbReference type="EC" id="4.1.2.25"/>
    </reaction>
</comment>
<keyword evidence="5" id="KW-0289">Folate biosynthesis</keyword>
<evidence type="ECO:0000256" key="8">
    <source>
        <dbReference type="SAM" id="MobiDB-lite"/>
    </source>
</evidence>
<protein>
    <recommendedName>
        <fullName evidence="4">dihydroneopterin aldolase</fullName>
        <ecNumber evidence="4">4.1.2.25</ecNumber>
    </recommendedName>
    <alternativeName>
        <fullName evidence="7">7,8-dihydroneopterin aldolase</fullName>
    </alternativeName>
</protein>
<dbReference type="InterPro" id="IPR006157">
    <property type="entry name" value="FolB_dom"/>
</dbReference>
<dbReference type="Pfam" id="PF02152">
    <property type="entry name" value="FolB"/>
    <property type="match status" value="1"/>
</dbReference>
<evidence type="ECO:0000256" key="4">
    <source>
        <dbReference type="ARBA" id="ARBA00013043"/>
    </source>
</evidence>
<evidence type="ECO:0000256" key="6">
    <source>
        <dbReference type="ARBA" id="ARBA00023239"/>
    </source>
</evidence>
<comment type="caution">
    <text evidence="10">The sequence shown here is derived from an EMBL/GenBank/DDBJ whole genome shotgun (WGS) entry which is preliminary data.</text>
</comment>
<organism evidence="10 11">
    <name type="scientific">Cercospora beticola</name>
    <name type="common">Sugarbeet leaf spot fungus</name>
    <dbReference type="NCBI Taxonomy" id="122368"/>
    <lineage>
        <taxon>Eukaryota</taxon>
        <taxon>Fungi</taxon>
        <taxon>Dikarya</taxon>
        <taxon>Ascomycota</taxon>
        <taxon>Pezizomycotina</taxon>
        <taxon>Dothideomycetes</taxon>
        <taxon>Dothideomycetidae</taxon>
        <taxon>Mycosphaerellales</taxon>
        <taxon>Mycosphaerellaceae</taxon>
        <taxon>Cercospora</taxon>
    </lineage>
</organism>
<dbReference type="SUPFAM" id="SSF55620">
    <property type="entry name" value="Tetrahydrobiopterin biosynthesis enzymes-like"/>
    <property type="match status" value="1"/>
</dbReference>
<comment type="pathway">
    <text evidence="2">Cofactor biosynthesis; tetrahydrofolate biosynthesis; 2-amino-4-hydroxy-6-hydroxymethyl-7,8-dihydropteridine diphosphate from 7,8-dihydroneopterin triphosphate: step 3/4.</text>
</comment>
<name>A0A2G5IDM7_CERBT</name>
<feature type="domain" description="Dihydroneopterin aldolase/epimerase" evidence="9">
    <location>
        <begin position="187"/>
        <end position="298"/>
    </location>
</feature>
<evidence type="ECO:0000256" key="5">
    <source>
        <dbReference type="ARBA" id="ARBA00022909"/>
    </source>
</evidence>
<evidence type="ECO:0000313" key="11">
    <source>
        <dbReference type="Proteomes" id="UP000230605"/>
    </source>
</evidence>
<accession>A0A2G5IDM7</accession>
<evidence type="ECO:0000259" key="9">
    <source>
        <dbReference type="SMART" id="SM00905"/>
    </source>
</evidence>
<gene>
    <name evidence="10" type="ORF">CB0940_12020</name>
</gene>
<dbReference type="Proteomes" id="UP000230605">
    <property type="component" value="Chromosome 10"/>
</dbReference>
<proteinExistence type="inferred from homology"/>
<feature type="region of interest" description="Disordered" evidence="8">
    <location>
        <begin position="1"/>
        <end position="23"/>
    </location>
</feature>
<comment type="similarity">
    <text evidence="3">Belongs to the DHNA family.</text>
</comment>
<dbReference type="GO" id="GO:0004150">
    <property type="term" value="F:dihydroneopterin aldolase activity"/>
    <property type="evidence" value="ECO:0007669"/>
    <property type="project" value="UniProtKB-EC"/>
</dbReference>
<dbReference type="PANTHER" id="PTHR42844">
    <property type="entry name" value="DIHYDRONEOPTERIN ALDOLASE 1-RELATED"/>
    <property type="match status" value="1"/>
</dbReference>
<dbReference type="PANTHER" id="PTHR42844:SF1">
    <property type="entry name" value="DIHYDRONEOPTERIN ALDOLASE 1-RELATED"/>
    <property type="match status" value="1"/>
</dbReference>
<evidence type="ECO:0000256" key="7">
    <source>
        <dbReference type="ARBA" id="ARBA00032903"/>
    </source>
</evidence>
<evidence type="ECO:0000256" key="2">
    <source>
        <dbReference type="ARBA" id="ARBA00005013"/>
    </source>
</evidence>
<sequence length="331" mass="36420">MSFPPHQVNGTKHKDAHLHTPRSDSVSTIFQANHQVKHKMASAEHTNASQDKIEIQGLQLPSPILTPDVWGNQKEQPATLNVKLLLHSTFQSASEKDKLDDSTIHYGNLAKAIRSNSTSSHTVEDVLSGTEQAIHQLALKGEGKFVVKESVVEVHLPKGSMLGSGAVVSRRTTWNQNGEKQQVQEGFEARDVGIPTLIGVNAYERGLKQPLVVTFGLEWRTEDQQSQQKEGLFALEKEVVNIVQETAYETLETLVEYVYAQLLRKQPQALSPGSRFRLRIEKPRAIAFADAPIIEIVRTVPTEQAAQSSVSSHDALSVTLAGLSVVKPYSG</sequence>
<dbReference type="OrthoDB" id="5425486at2759"/>
<reference evidence="10 11" key="1">
    <citation type="submission" date="2015-10" db="EMBL/GenBank/DDBJ databases">
        <title>The cercosporin biosynthetic gene cluster was horizontally transferred to several fungal lineages and shown to be expanded in Cercospora beticola based on microsynteny with recipient genomes.</title>
        <authorList>
            <person name="De Jonge R."/>
            <person name="Ebert M.K."/>
            <person name="Suttle J.C."/>
            <person name="Jurick Ii W.M."/>
            <person name="Secor G.A."/>
            <person name="Thomma B.P."/>
            <person name="Van De Peer Y."/>
            <person name="Bolton M.D."/>
        </authorList>
    </citation>
    <scope>NUCLEOTIDE SEQUENCE [LARGE SCALE GENOMIC DNA]</scope>
    <source>
        <strain evidence="10 11">09-40</strain>
    </source>
</reference>
<dbReference type="EC" id="4.1.2.25" evidence="4"/>
<keyword evidence="6" id="KW-0456">Lyase</keyword>
<dbReference type="Gene3D" id="3.30.1130.10">
    <property type="match status" value="2"/>
</dbReference>
<dbReference type="SMART" id="SM00905">
    <property type="entry name" value="FolB"/>
    <property type="match status" value="1"/>
</dbReference>
<dbReference type="GO" id="GO:0005737">
    <property type="term" value="C:cytoplasm"/>
    <property type="evidence" value="ECO:0007669"/>
    <property type="project" value="TreeGrafter"/>
</dbReference>
<evidence type="ECO:0000256" key="3">
    <source>
        <dbReference type="ARBA" id="ARBA00005708"/>
    </source>
</evidence>
<dbReference type="GO" id="GO:0046656">
    <property type="term" value="P:folic acid biosynthetic process"/>
    <property type="evidence" value="ECO:0007669"/>
    <property type="project" value="UniProtKB-KW"/>
</dbReference>
<dbReference type="InterPro" id="IPR006156">
    <property type="entry name" value="Dihydroneopterin_aldolase"/>
</dbReference>
<dbReference type="EMBL" id="LKMD01000099">
    <property type="protein sequence ID" value="PIB02879.1"/>
    <property type="molecule type" value="Genomic_DNA"/>
</dbReference>
<evidence type="ECO:0000256" key="1">
    <source>
        <dbReference type="ARBA" id="ARBA00001353"/>
    </source>
</evidence>
<dbReference type="InterPro" id="IPR043133">
    <property type="entry name" value="GTP-CH-I_C/QueF"/>
</dbReference>